<accession>A0A8C2X5K3</accession>
<protein>
    <submittedName>
        <fullName evidence="2">Proline rich 33</fullName>
    </submittedName>
</protein>
<feature type="compositionally biased region" description="Basic and acidic residues" evidence="1">
    <location>
        <begin position="384"/>
        <end position="400"/>
    </location>
</feature>
<evidence type="ECO:0000313" key="3">
    <source>
        <dbReference type="Proteomes" id="UP000694565"/>
    </source>
</evidence>
<reference evidence="2" key="2">
    <citation type="submission" date="2025-09" db="UniProtKB">
        <authorList>
            <consortium name="Ensembl"/>
        </authorList>
    </citation>
    <scope>IDENTIFICATION</scope>
</reference>
<dbReference type="Proteomes" id="UP000694565">
    <property type="component" value="Unplaced"/>
</dbReference>
<feature type="compositionally biased region" description="Polar residues" evidence="1">
    <location>
        <begin position="282"/>
        <end position="299"/>
    </location>
</feature>
<dbReference type="Ensembl" id="ENSCLMT00005014948.1">
    <property type="protein sequence ID" value="ENSCLMP00005013999.1"/>
    <property type="gene ID" value="ENSCLMG00005007399.1"/>
</dbReference>
<dbReference type="PANTHER" id="PTHR38004">
    <property type="entry name" value="PROLINE-RICH PROTEIN 33"/>
    <property type="match status" value="1"/>
</dbReference>
<dbReference type="AlphaFoldDB" id="A0A8C2X5K3"/>
<dbReference type="GeneTree" id="ENSGT00940000167812"/>
<name>A0A8C2X5K3_CYCLU</name>
<feature type="region of interest" description="Disordered" evidence="1">
    <location>
        <begin position="340"/>
        <end position="400"/>
    </location>
</feature>
<proteinExistence type="predicted"/>
<feature type="region of interest" description="Disordered" evidence="1">
    <location>
        <begin position="220"/>
        <end position="299"/>
    </location>
</feature>
<organism evidence="2 3">
    <name type="scientific">Cyclopterus lumpus</name>
    <name type="common">Lumpsucker</name>
    <dbReference type="NCBI Taxonomy" id="8103"/>
    <lineage>
        <taxon>Eukaryota</taxon>
        <taxon>Metazoa</taxon>
        <taxon>Chordata</taxon>
        <taxon>Craniata</taxon>
        <taxon>Vertebrata</taxon>
        <taxon>Euteleostomi</taxon>
        <taxon>Actinopterygii</taxon>
        <taxon>Neopterygii</taxon>
        <taxon>Teleostei</taxon>
        <taxon>Neoteleostei</taxon>
        <taxon>Acanthomorphata</taxon>
        <taxon>Eupercaria</taxon>
        <taxon>Perciformes</taxon>
        <taxon>Cottioidei</taxon>
        <taxon>Cottales</taxon>
        <taxon>Cyclopteridae</taxon>
        <taxon>Cyclopterus</taxon>
    </lineage>
</organism>
<dbReference type="Pfam" id="PF15485">
    <property type="entry name" value="DUF4643"/>
    <property type="match status" value="1"/>
</dbReference>
<dbReference type="PANTHER" id="PTHR38004:SF1">
    <property type="entry name" value="PROLINE-RICH PROTEIN 33"/>
    <property type="match status" value="1"/>
</dbReference>
<keyword evidence="3" id="KW-1185">Reference proteome</keyword>
<reference evidence="2" key="1">
    <citation type="submission" date="2025-08" db="UniProtKB">
        <authorList>
            <consortium name="Ensembl"/>
        </authorList>
    </citation>
    <scope>IDENTIFICATION</scope>
</reference>
<dbReference type="InterPro" id="IPR028004">
    <property type="entry name" value="DUF4643"/>
</dbReference>
<evidence type="ECO:0000256" key="1">
    <source>
        <dbReference type="SAM" id="MobiDB-lite"/>
    </source>
</evidence>
<evidence type="ECO:0000313" key="2">
    <source>
        <dbReference type="Ensembl" id="ENSCLMP00005013999.1"/>
    </source>
</evidence>
<feature type="compositionally biased region" description="Basic and acidic residues" evidence="1">
    <location>
        <begin position="354"/>
        <end position="374"/>
    </location>
</feature>
<sequence>ILSLGAEALMAVAYGALAQPGLLFQHYPPPLLPKPGKDNVRLQKLLKRTAKKKASAQVLQPAALFRSCLSPVNEASPDLELSDHSTPPKTPEAPSGLYGVQQPLRFTVRPLYQHVASPYPQKTPTSEINTITTPTVEIQRATPTVEIQRATPTVEIQRATTPTVEIRGKTPTFEFQTLRASAGRSRTPAYHLSRATTPVFEVSKPNPLLFAVSPITVEPERSRTTKTVSAVGGLSASQSVKTVEPKPTETILNGDTHSEIPPAVKPIQQRITKSKSEPDLTRGTSPAGSQIPKTPTSELKTPVPLLKVIQKPKGVKSKVSGWSRLKKHMVVEQEVPIFPGIGSQKEAPGPDQSEVQKADEKAVDGPDARDENQTKDAPVAIEMNKSEEAKEELQKGESKEIPSFAHRLPVLLFSPKFDAKRLKEAALRPVTKISTVFEMGLIGRKGKEEEPKDFNRTARGFAAI</sequence>
<feature type="region of interest" description="Disordered" evidence="1">
    <location>
        <begin position="76"/>
        <end position="96"/>
    </location>
</feature>